<dbReference type="EMBL" id="JARBJD010000148">
    <property type="protein sequence ID" value="KAK2949853.1"/>
    <property type="molecule type" value="Genomic_DNA"/>
</dbReference>
<name>A0ABQ9XBE9_9EUKA</name>
<evidence type="ECO:0000256" key="1">
    <source>
        <dbReference type="SAM" id="Coils"/>
    </source>
</evidence>
<protein>
    <submittedName>
        <fullName evidence="2">Uncharacterized protein</fullName>
    </submittedName>
</protein>
<feature type="coiled-coil region" evidence="1">
    <location>
        <begin position="199"/>
        <end position="236"/>
    </location>
</feature>
<gene>
    <name evidence="2" type="ORF">BLNAU_15248</name>
</gene>
<reference evidence="2 3" key="1">
    <citation type="journal article" date="2022" name="bioRxiv">
        <title>Genomics of Preaxostyla Flagellates Illuminates Evolutionary Transitions and the Path Towards Mitochondrial Loss.</title>
        <authorList>
            <person name="Novak L.V.F."/>
            <person name="Treitli S.C."/>
            <person name="Pyrih J."/>
            <person name="Halakuc P."/>
            <person name="Pipaliya S.V."/>
            <person name="Vacek V."/>
            <person name="Brzon O."/>
            <person name="Soukal P."/>
            <person name="Eme L."/>
            <person name="Dacks J.B."/>
            <person name="Karnkowska A."/>
            <person name="Elias M."/>
            <person name="Hampl V."/>
        </authorList>
    </citation>
    <scope>NUCLEOTIDE SEQUENCE [LARGE SCALE GENOMIC DNA]</scope>
    <source>
        <strain evidence="2">NAU3</strain>
        <tissue evidence="2">Gut</tissue>
    </source>
</reference>
<evidence type="ECO:0000313" key="2">
    <source>
        <dbReference type="EMBL" id="KAK2949853.1"/>
    </source>
</evidence>
<organism evidence="2 3">
    <name type="scientific">Blattamonas nauphoetae</name>
    <dbReference type="NCBI Taxonomy" id="2049346"/>
    <lineage>
        <taxon>Eukaryota</taxon>
        <taxon>Metamonada</taxon>
        <taxon>Preaxostyla</taxon>
        <taxon>Oxymonadida</taxon>
        <taxon>Blattamonas</taxon>
    </lineage>
</organism>
<proteinExistence type="predicted"/>
<sequence>MDHGIGEAATRAIGHLCSVCLSSNDVDMILNSGIVEGLCSQCMNLISSSRRSGSCHAQTESLLRGLDTFCTGLAAFISKEKMRQENEKQTEGISENEDKSECSLLRRSSSAFSLIESTLGEMLTELQRQKQPAELDRPGKEFRKEVAGFLIEHFPHSFTPRNEKIEGVIGLDIGKERQKMEVQLQMKMREMEEKDHLREMEFEKKMEELNKMKGSMEAEQEKNQELIEQGRKWAEQERKQEEERRRRLKIGASAIQFCNQYNWTVSGNVFTRFETYDDSLLSFEFGAEVVRLSFIIRNGSGIGFIIGIISSGLSSKALRDKFFYLKGGAGWNMHPLFRYVSQNGKHTNYESACLGGRVGQRVVLEADGREGKRTLKLSQEGKTQPVFFTNIPVPFRFAMSIENKTDSIEIESVEVVDEPQMVGGTIPVMMDE</sequence>
<dbReference type="Proteomes" id="UP001281761">
    <property type="component" value="Unassembled WGS sequence"/>
</dbReference>
<evidence type="ECO:0000313" key="3">
    <source>
        <dbReference type="Proteomes" id="UP001281761"/>
    </source>
</evidence>
<keyword evidence="3" id="KW-1185">Reference proteome</keyword>
<keyword evidence="1" id="KW-0175">Coiled coil</keyword>
<accession>A0ABQ9XBE9</accession>
<comment type="caution">
    <text evidence="2">The sequence shown here is derived from an EMBL/GenBank/DDBJ whole genome shotgun (WGS) entry which is preliminary data.</text>
</comment>